<sequence length="994" mass="110344">MMSSDSTSTHLVFLLLLLLGCLHLETIKLTSGNEDLNVGCVEKDRKVLIEFKEGLNDPSGWLSSWVGEDCCRWRGIGCNKKTGRVIKLDLTNPLCIYQLFYTEEGDTQVFNMSCLSGKINPSLLLLKHLNYLDLSMINFGGISISEFIGSLENMKYLNLSNACFAKKIPPHLGNLSHLHYLDLHGQSNVCDFYGIYADNLKWLSGLSSLKHLDMGNVNLSKVGADWLQAFTMLPPSLSELHLPRCRLDSLPISLPFVNFSSSLSVIDLSGNNFNSSLPLWLLNISSLANLNLSGSSLRGPIPDAFVDMISLQELDLSDNPFKVGEIPRTLGTLCKLKSLYLFHTNITGEITEFVDSLSGCTNSSSLEMLDLGGNQLSGHLPDSLGHLKKLTSLQLARNSFWGSIPASIGSLSFLKELDLSINPMNGTIPESVGQLSELVMLYLFDNSWEGIISEVHFLNLTRLEQIVISLTSPKKSLVFNARNEWIPPFSLKSIQMENVQTGRSFPAWLRTQKELVEIHLNNVGISDIVPDWFWKLPDIMFLNLSNNQIRGTLPSWMKLPDIEYLDLSNNQIRGTLPSWMNFSNAYEVYLSSNLFSGPIPVNIGETMPRLVVLDLYGNFLNGSIPYSIGKLKNLATLILSNNQFSGELPGFWKGLQSLQMLLLNNNNLDGELPSSLRNCTKLDTIDLGENRFSGIVPKWIGESILSLSILRLRSNLFSGNIHRHLCHLSNLRILDVANNTLSGVVPHCLGNLTALVSGSYNYSYLLNEIILVVAKGGVLEYSDTRVGLVRSIDLSNNNLTGEIPEEITGLLRLQTLNLSMNGLTGKIPEKIGNLKKVETLDLSKNQLSGSIPQSLSSLTFLTHLNLSHNNLWGKIPSGNQLQTLTDPSIYEGNQALCGPPLVAKRLEEPSQGPPSIEDKDDENGSAMLWFYISMALGFIVGFWGVCGTLLIKKTWRHAYFRFFDNMKDRLFVIIAVNVTRLKRKMALVRNQGGG</sequence>
<evidence type="ECO:0000256" key="8">
    <source>
        <dbReference type="ARBA" id="ARBA00022989"/>
    </source>
</evidence>
<dbReference type="PANTHER" id="PTHR48063:SF90">
    <property type="entry name" value="OS11G0565920 PROTEIN"/>
    <property type="match status" value="1"/>
</dbReference>
<evidence type="ECO:0000256" key="9">
    <source>
        <dbReference type="ARBA" id="ARBA00023136"/>
    </source>
</evidence>
<dbReference type="InterPro" id="IPR013210">
    <property type="entry name" value="LRR_N_plant-typ"/>
</dbReference>
<dbReference type="AlphaFoldDB" id="A0A834Y9F3"/>
<dbReference type="InterPro" id="IPR046956">
    <property type="entry name" value="RLP23-like"/>
</dbReference>
<evidence type="ECO:0000256" key="12">
    <source>
        <dbReference type="SAM" id="SignalP"/>
    </source>
</evidence>
<dbReference type="OrthoDB" id="1060944at2759"/>
<dbReference type="SMART" id="SM00365">
    <property type="entry name" value="LRR_SD22"/>
    <property type="match status" value="5"/>
</dbReference>
<evidence type="ECO:0000256" key="10">
    <source>
        <dbReference type="ARBA" id="ARBA00023180"/>
    </source>
</evidence>
<reference evidence="15 16" key="1">
    <citation type="submission" date="2020-04" db="EMBL/GenBank/DDBJ databases">
        <title>Plant Genome Project.</title>
        <authorList>
            <person name="Zhang R.-G."/>
        </authorList>
    </citation>
    <scope>NUCLEOTIDE SEQUENCE [LARGE SCALE GENOMIC DNA]</scope>
    <source>
        <strain evidence="15">YNK0</strain>
        <tissue evidence="15">Leaf</tissue>
    </source>
</reference>
<dbReference type="Pfam" id="PF13855">
    <property type="entry name" value="LRR_8"/>
    <property type="match status" value="1"/>
</dbReference>
<dbReference type="SUPFAM" id="SSF52047">
    <property type="entry name" value="RNI-like"/>
    <property type="match status" value="2"/>
</dbReference>
<keyword evidence="8 11" id="KW-1133">Transmembrane helix</keyword>
<evidence type="ECO:0000256" key="3">
    <source>
        <dbReference type="ARBA" id="ARBA00022475"/>
    </source>
</evidence>
<keyword evidence="7" id="KW-0677">Repeat</keyword>
<evidence type="ECO:0000256" key="1">
    <source>
        <dbReference type="ARBA" id="ARBA00004251"/>
    </source>
</evidence>
<evidence type="ECO:0000256" key="2">
    <source>
        <dbReference type="ARBA" id="ARBA00009592"/>
    </source>
</evidence>
<comment type="similarity">
    <text evidence="2">Belongs to the RLP family.</text>
</comment>
<gene>
    <name evidence="15" type="ORF">HHK36_029324</name>
</gene>
<evidence type="ECO:0000256" key="7">
    <source>
        <dbReference type="ARBA" id="ARBA00022737"/>
    </source>
</evidence>
<dbReference type="PROSITE" id="PS51450">
    <property type="entry name" value="LRR"/>
    <property type="match status" value="1"/>
</dbReference>
<comment type="caution">
    <text evidence="15">The sequence shown here is derived from an EMBL/GenBank/DDBJ whole genome shotgun (WGS) entry which is preliminary data.</text>
</comment>
<keyword evidence="6 12" id="KW-0732">Signal</keyword>
<evidence type="ECO:0000313" key="15">
    <source>
        <dbReference type="EMBL" id="KAF8377991.1"/>
    </source>
</evidence>
<dbReference type="FunFam" id="3.80.10.10:FF:000383">
    <property type="entry name" value="Leucine-rich repeat receptor protein kinase EMS1"/>
    <property type="match status" value="1"/>
</dbReference>
<dbReference type="GO" id="GO:0005886">
    <property type="term" value="C:plasma membrane"/>
    <property type="evidence" value="ECO:0007669"/>
    <property type="project" value="UniProtKB-SubCell"/>
</dbReference>
<dbReference type="SUPFAM" id="SSF52058">
    <property type="entry name" value="L domain-like"/>
    <property type="match status" value="1"/>
</dbReference>
<feature type="signal peptide" evidence="12">
    <location>
        <begin position="1"/>
        <end position="32"/>
    </location>
</feature>
<dbReference type="FunFam" id="3.80.10.10:FF:000649">
    <property type="entry name" value="Leucine Rich Repeat family protein"/>
    <property type="match status" value="1"/>
</dbReference>
<keyword evidence="16" id="KW-1185">Reference proteome</keyword>
<dbReference type="InterPro" id="IPR003591">
    <property type="entry name" value="Leu-rich_rpt_typical-subtyp"/>
</dbReference>
<evidence type="ECO:0000259" key="13">
    <source>
        <dbReference type="Pfam" id="PF08263"/>
    </source>
</evidence>
<dbReference type="Proteomes" id="UP000655225">
    <property type="component" value="Unassembled WGS sequence"/>
</dbReference>
<comment type="subcellular location">
    <subcellularLocation>
        <location evidence="1">Cell membrane</location>
        <topology evidence="1">Single-pass type I membrane protein</topology>
    </subcellularLocation>
</comment>
<dbReference type="Pfam" id="PF08263">
    <property type="entry name" value="LRRNT_2"/>
    <property type="match status" value="1"/>
</dbReference>
<evidence type="ECO:0000256" key="4">
    <source>
        <dbReference type="ARBA" id="ARBA00022614"/>
    </source>
</evidence>
<keyword evidence="3" id="KW-1003">Cell membrane</keyword>
<name>A0A834Y9F3_TETSI</name>
<dbReference type="Gene3D" id="3.80.10.10">
    <property type="entry name" value="Ribonuclease Inhibitor"/>
    <property type="match status" value="5"/>
</dbReference>
<keyword evidence="5 11" id="KW-0812">Transmembrane</keyword>
<dbReference type="InterPro" id="IPR032675">
    <property type="entry name" value="LRR_dom_sf"/>
</dbReference>
<feature type="domain" description="Disease resistance R13L4/SHOC-2-like LRR" evidence="14">
    <location>
        <begin position="329"/>
        <end position="549"/>
    </location>
</feature>
<evidence type="ECO:0000256" key="5">
    <source>
        <dbReference type="ARBA" id="ARBA00022692"/>
    </source>
</evidence>
<dbReference type="FunFam" id="3.80.10.10:FF:000095">
    <property type="entry name" value="LRR receptor-like serine/threonine-protein kinase GSO1"/>
    <property type="match status" value="1"/>
</dbReference>
<keyword evidence="10" id="KW-0325">Glycoprotein</keyword>
<dbReference type="EMBL" id="JABCRI010000023">
    <property type="protein sequence ID" value="KAF8377991.1"/>
    <property type="molecule type" value="Genomic_DNA"/>
</dbReference>
<dbReference type="Pfam" id="PF00560">
    <property type="entry name" value="LRR_1"/>
    <property type="match status" value="6"/>
</dbReference>
<dbReference type="FunFam" id="3.80.10.10:FF:000111">
    <property type="entry name" value="LRR receptor-like serine/threonine-protein kinase ERECTA"/>
    <property type="match status" value="1"/>
</dbReference>
<feature type="chain" id="PRO_5032812453" description="Leucine-rich repeat-containing N-terminal plant-type domain-containing protein" evidence="12">
    <location>
        <begin position="33"/>
        <end position="994"/>
    </location>
</feature>
<keyword evidence="4" id="KW-0433">Leucine-rich repeat</keyword>
<accession>A0A834Y9F3</accession>
<dbReference type="PANTHER" id="PTHR48063">
    <property type="entry name" value="LRR RECEPTOR-LIKE KINASE"/>
    <property type="match status" value="1"/>
</dbReference>
<dbReference type="Pfam" id="PF23598">
    <property type="entry name" value="LRR_14"/>
    <property type="match status" value="1"/>
</dbReference>
<evidence type="ECO:0000313" key="16">
    <source>
        <dbReference type="Proteomes" id="UP000655225"/>
    </source>
</evidence>
<dbReference type="SMART" id="SM00369">
    <property type="entry name" value="LRR_TYP"/>
    <property type="match status" value="12"/>
</dbReference>
<protein>
    <recommendedName>
        <fullName evidence="17">Leucine-rich repeat-containing N-terminal plant-type domain-containing protein</fullName>
    </recommendedName>
</protein>
<evidence type="ECO:0000259" key="14">
    <source>
        <dbReference type="Pfam" id="PF23598"/>
    </source>
</evidence>
<evidence type="ECO:0008006" key="17">
    <source>
        <dbReference type="Google" id="ProtNLM"/>
    </source>
</evidence>
<feature type="domain" description="Leucine-rich repeat-containing N-terminal plant-type" evidence="13">
    <location>
        <begin position="43"/>
        <end position="79"/>
    </location>
</feature>
<dbReference type="InterPro" id="IPR001611">
    <property type="entry name" value="Leu-rich_rpt"/>
</dbReference>
<evidence type="ECO:0000256" key="11">
    <source>
        <dbReference type="SAM" id="Phobius"/>
    </source>
</evidence>
<proteinExistence type="inferred from homology"/>
<feature type="transmembrane region" description="Helical" evidence="11">
    <location>
        <begin position="928"/>
        <end position="951"/>
    </location>
</feature>
<organism evidence="15 16">
    <name type="scientific">Tetracentron sinense</name>
    <name type="common">Spur-leaf</name>
    <dbReference type="NCBI Taxonomy" id="13715"/>
    <lineage>
        <taxon>Eukaryota</taxon>
        <taxon>Viridiplantae</taxon>
        <taxon>Streptophyta</taxon>
        <taxon>Embryophyta</taxon>
        <taxon>Tracheophyta</taxon>
        <taxon>Spermatophyta</taxon>
        <taxon>Magnoliopsida</taxon>
        <taxon>Trochodendrales</taxon>
        <taxon>Trochodendraceae</taxon>
        <taxon>Tetracentron</taxon>
    </lineage>
</organism>
<dbReference type="InterPro" id="IPR055414">
    <property type="entry name" value="LRR_R13L4/SHOC2-like"/>
</dbReference>
<evidence type="ECO:0000256" key="6">
    <source>
        <dbReference type="ARBA" id="ARBA00022729"/>
    </source>
</evidence>
<keyword evidence="9 11" id="KW-0472">Membrane</keyword>